<evidence type="ECO:0000256" key="1">
    <source>
        <dbReference type="SAM" id="SignalP"/>
    </source>
</evidence>
<evidence type="ECO:0000313" key="3">
    <source>
        <dbReference type="Proteomes" id="UP000317624"/>
    </source>
</evidence>
<sequence>MSYLSHIALGGIAAVLLSASACRPDQPATERPSTAQSPAASPTLADTALAYPSDTLHLPSGVVRLRPVSAAEFAKLPSAELPDVANDSAAERQPLAAAQGRARREGLTLVLKPAQGPLVRLASTPPAEFTLQNGEGVRYQYWGSLPAAHQWVVRAWYWESDGTVLIDQRTGRRVEVLGNPVASPDGRFVLLTSPSLGGGDQPNTLSLVKIEDDGPHLLWQREPTAWEPEAARWDTPNLAILRLRHASADGSLADDAPVTYVQLPLPR</sequence>
<protein>
    <recommendedName>
        <fullName evidence="4">Lipoprotein</fullName>
    </recommendedName>
</protein>
<organism evidence="2 3">
    <name type="scientific">Hymenobacter setariae</name>
    <dbReference type="NCBI Taxonomy" id="2594794"/>
    <lineage>
        <taxon>Bacteria</taxon>
        <taxon>Pseudomonadati</taxon>
        <taxon>Bacteroidota</taxon>
        <taxon>Cytophagia</taxon>
        <taxon>Cytophagales</taxon>
        <taxon>Hymenobacteraceae</taxon>
        <taxon>Hymenobacter</taxon>
    </lineage>
</organism>
<keyword evidence="3" id="KW-1185">Reference proteome</keyword>
<comment type="caution">
    <text evidence="2">The sequence shown here is derived from an EMBL/GenBank/DDBJ whole genome shotgun (WGS) entry which is preliminary data.</text>
</comment>
<feature type="chain" id="PRO_5022164221" description="Lipoprotein" evidence="1">
    <location>
        <begin position="22"/>
        <end position="267"/>
    </location>
</feature>
<name>A0A558BVR7_9BACT</name>
<dbReference type="EMBL" id="VMRJ01000003">
    <property type="protein sequence ID" value="TVT40625.1"/>
    <property type="molecule type" value="Genomic_DNA"/>
</dbReference>
<gene>
    <name evidence="2" type="ORF">FNT36_14240</name>
</gene>
<proteinExistence type="predicted"/>
<dbReference type="AlphaFoldDB" id="A0A558BVR7"/>
<reference evidence="2 3" key="1">
    <citation type="submission" date="2019-07" db="EMBL/GenBank/DDBJ databases">
        <title>Hymenobacter sp. straun FUR1 Genome sequencing and assembly.</title>
        <authorList>
            <person name="Chhetri G."/>
        </authorList>
    </citation>
    <scope>NUCLEOTIDE SEQUENCE [LARGE SCALE GENOMIC DNA]</scope>
    <source>
        <strain evidence="2 3">Fur1</strain>
    </source>
</reference>
<evidence type="ECO:0008006" key="4">
    <source>
        <dbReference type="Google" id="ProtNLM"/>
    </source>
</evidence>
<dbReference type="OrthoDB" id="4024873at2"/>
<feature type="signal peptide" evidence="1">
    <location>
        <begin position="1"/>
        <end position="21"/>
    </location>
</feature>
<dbReference type="RefSeq" id="WP_144848847.1">
    <property type="nucleotide sequence ID" value="NZ_VMRJ01000003.1"/>
</dbReference>
<dbReference type="Proteomes" id="UP000317624">
    <property type="component" value="Unassembled WGS sequence"/>
</dbReference>
<accession>A0A558BVR7</accession>
<evidence type="ECO:0000313" key="2">
    <source>
        <dbReference type="EMBL" id="TVT40625.1"/>
    </source>
</evidence>
<keyword evidence="1" id="KW-0732">Signal</keyword>